<protein>
    <submittedName>
        <fullName evidence="2">Uncharacterized protein</fullName>
    </submittedName>
</protein>
<keyword evidence="1" id="KW-0732">Signal</keyword>
<sequence length="153" mass="16303">MKKSLYKITAPALAFGLALSVQGGAYAASPGASAETKAHFTATAGKEAVKVNAAHHLTPVQKRISSVNGEVAKIAAKLESKESLTSKEYYTYQKQLTSLVNRLNASNHQFKAISKKFKGSEETAKVEAAIKASFASSLHAHELLNSIEVVKSK</sequence>
<feature type="signal peptide" evidence="1">
    <location>
        <begin position="1"/>
        <end position="27"/>
    </location>
</feature>
<accession>A0ABT8N0P0</accession>
<reference evidence="2 3" key="1">
    <citation type="submission" date="2023-06" db="EMBL/GenBank/DDBJ databases">
        <title>Novel species in genus Planococcus.</title>
        <authorList>
            <person name="Ning S."/>
        </authorList>
    </citation>
    <scope>NUCLEOTIDE SEQUENCE [LARGE SCALE GENOMIC DNA]</scope>
    <source>
        <strain evidence="2 3">N028</strain>
    </source>
</reference>
<comment type="caution">
    <text evidence="2">The sequence shown here is derived from an EMBL/GenBank/DDBJ whole genome shotgun (WGS) entry which is preliminary data.</text>
</comment>
<evidence type="ECO:0000313" key="2">
    <source>
        <dbReference type="EMBL" id="MDN7241451.1"/>
    </source>
</evidence>
<proteinExistence type="predicted"/>
<dbReference type="EMBL" id="JAUJWV010000001">
    <property type="protein sequence ID" value="MDN7241451.1"/>
    <property type="molecule type" value="Genomic_DNA"/>
</dbReference>
<feature type="chain" id="PRO_5045408831" evidence="1">
    <location>
        <begin position="28"/>
        <end position="153"/>
    </location>
</feature>
<gene>
    <name evidence="2" type="ORF">QWY14_06585</name>
</gene>
<dbReference type="Proteomes" id="UP001172055">
    <property type="component" value="Unassembled WGS sequence"/>
</dbReference>
<keyword evidence="3" id="KW-1185">Reference proteome</keyword>
<evidence type="ECO:0000256" key="1">
    <source>
        <dbReference type="SAM" id="SignalP"/>
    </source>
</evidence>
<organism evidence="2 3">
    <name type="scientific">Planococcus shixiaomingii</name>
    <dbReference type="NCBI Taxonomy" id="3058393"/>
    <lineage>
        <taxon>Bacteria</taxon>
        <taxon>Bacillati</taxon>
        <taxon>Bacillota</taxon>
        <taxon>Bacilli</taxon>
        <taxon>Bacillales</taxon>
        <taxon>Caryophanaceae</taxon>
        <taxon>Planococcus</taxon>
    </lineage>
</organism>
<evidence type="ECO:0000313" key="3">
    <source>
        <dbReference type="Proteomes" id="UP001172055"/>
    </source>
</evidence>
<name>A0ABT8N0P0_9BACL</name>
<dbReference type="RefSeq" id="WP_300985417.1">
    <property type="nucleotide sequence ID" value="NZ_CP129236.1"/>
</dbReference>